<sequence>MKQIILLASILLITIFSKGQKPIEILSFDFHIHQDFEPWWIITSVLKYDDGSVRKNRDSLCYKDDRLQKMLKFAPSLVEDGWYKNRYCFYYQNLKKCKIDSIPLYVPFYSGDENYSDTTSMLLFSDALNKMSEPNYYNKRLNTTSVRITKLNGENTVMYRLEKKDNRLSMTYKLILHDLKSDTLKIDSIFLISRKSQIKKLNSLFTIVRTNEKPPRYVISSDILYEQNLNGDYHYFKADYFELRCRNKNLFRCLKILEKMCN</sequence>
<gene>
    <name evidence="2" type="ORF">DWB62_002300</name>
    <name evidence="1" type="ORF">GNY23_02300</name>
</gene>
<dbReference type="EMBL" id="QTZN02000003">
    <property type="protein sequence ID" value="MVB05852.1"/>
    <property type="molecule type" value="Genomic_DNA"/>
</dbReference>
<organism evidence="1 4">
    <name type="scientific">Labilibaculum euxinus</name>
    <dbReference type="NCBI Taxonomy" id="2686357"/>
    <lineage>
        <taxon>Bacteria</taxon>
        <taxon>Pseudomonadati</taxon>
        <taxon>Bacteroidota</taxon>
        <taxon>Bacteroidia</taxon>
        <taxon>Marinilabiliales</taxon>
        <taxon>Marinifilaceae</taxon>
        <taxon>Labilibaculum</taxon>
    </lineage>
</organism>
<dbReference type="EMBL" id="WOTW01000003">
    <property type="protein sequence ID" value="MUP36647.1"/>
    <property type="molecule type" value="Genomic_DNA"/>
</dbReference>
<keyword evidence="3" id="KW-1185">Reference proteome</keyword>
<evidence type="ECO:0000313" key="3">
    <source>
        <dbReference type="Proteomes" id="UP000285951"/>
    </source>
</evidence>
<proteinExistence type="predicted"/>
<comment type="caution">
    <text evidence="1">The sequence shown here is derived from an EMBL/GenBank/DDBJ whole genome shotgun (WGS) entry which is preliminary data.</text>
</comment>
<dbReference type="Proteomes" id="UP000462449">
    <property type="component" value="Unassembled WGS sequence"/>
</dbReference>
<evidence type="ECO:0000313" key="1">
    <source>
        <dbReference type="EMBL" id="MUP36647.1"/>
    </source>
</evidence>
<name>A0A7M4D1W8_9BACT</name>
<dbReference type="Proteomes" id="UP000285951">
    <property type="component" value="Unassembled WGS sequence"/>
</dbReference>
<reference evidence="1 4" key="2">
    <citation type="submission" date="2019-12" db="EMBL/GenBank/DDBJ databases">
        <title>Draft genome sequence of Labilibaculum sp. strain 44 isolated from deep waters of Black Sea.</title>
        <authorList>
            <person name="Yadav S."/>
            <person name="Villanueva L."/>
        </authorList>
    </citation>
    <scope>NUCLEOTIDE SEQUENCE [LARGE SCALE GENOMIC DNA]</scope>
    <source>
        <strain evidence="1 4">44</strain>
    </source>
</reference>
<accession>A0A7M4D1W8</accession>
<evidence type="ECO:0000313" key="4">
    <source>
        <dbReference type="Proteomes" id="UP000462449"/>
    </source>
</evidence>
<protein>
    <submittedName>
        <fullName evidence="1">Uncharacterized protein</fullName>
    </submittedName>
</protein>
<dbReference type="AlphaFoldDB" id="A0A7M4D1W8"/>
<dbReference type="RefSeq" id="WP_156194558.1">
    <property type="nucleotide sequence ID" value="NZ_QTZN02000003.1"/>
</dbReference>
<evidence type="ECO:0000313" key="2">
    <source>
        <dbReference type="EMBL" id="MVB05852.1"/>
    </source>
</evidence>
<reference evidence="2 3" key="1">
    <citation type="submission" date="2019-11" db="EMBL/GenBank/DDBJ databases">
        <title>Draft genome sequence of Labilibaculum sp. strain SYP isolated from Black Sea.</title>
        <authorList>
            <person name="Yadav S."/>
            <person name="Villanueva L."/>
        </authorList>
    </citation>
    <scope>NUCLEOTIDE SEQUENCE [LARGE SCALE GENOMIC DNA]</scope>
    <source>
        <strain evidence="2 3">44</strain>
    </source>
</reference>